<evidence type="ECO:0000256" key="1">
    <source>
        <dbReference type="ARBA" id="ARBA00008645"/>
    </source>
</evidence>
<proteinExistence type="inferred from homology"/>
<dbReference type="InterPro" id="IPR029058">
    <property type="entry name" value="AB_hydrolase_fold"/>
</dbReference>
<comment type="similarity">
    <text evidence="1">Belongs to the AB hydrolase superfamily.</text>
</comment>
<feature type="domain" description="Serine aminopeptidase S33" evidence="3">
    <location>
        <begin position="29"/>
        <end position="267"/>
    </location>
</feature>
<name>A0A7K3LMS4_9ACTN</name>
<dbReference type="PANTHER" id="PTHR22946:SF9">
    <property type="entry name" value="POLYKETIDE TRANSFERASE AF380"/>
    <property type="match status" value="1"/>
</dbReference>
<accession>A0A7K3LMS4</accession>
<protein>
    <submittedName>
        <fullName evidence="4">Alpha/beta fold hydrolase</fullName>
    </submittedName>
</protein>
<dbReference type="Pfam" id="PF12146">
    <property type="entry name" value="Hydrolase_4"/>
    <property type="match status" value="1"/>
</dbReference>
<evidence type="ECO:0000313" key="5">
    <source>
        <dbReference type="Proteomes" id="UP000466307"/>
    </source>
</evidence>
<dbReference type="SUPFAM" id="SSF53474">
    <property type="entry name" value="alpha/beta-Hydrolases"/>
    <property type="match status" value="1"/>
</dbReference>
<keyword evidence="2 4" id="KW-0378">Hydrolase</keyword>
<sequence>MKRSDVEFASSGVTCRAWLYRPDSPNPPVIVMAHGLGATRRMRLDAFAERFTAAGYACLVFDYRHFGDSGGRPRELLSIRRQLADWDAAITFTRTLPDVDTARIVIWGTSFGAGHALVIGARHPDLAAVIAQCPFTSGLASLRALDRAGAVKVTALGLADAGATLLRRPPVRVGLVGRAHDAALMTAADAESGYLRLVPDDAEFTNAVTARVALTLPLYHPVRSIRRLRVPTLICVCDRDTVAPAGPTITAAEASPMVTLNRYPDGHFDIYVDDGFERVVADQIAFLQRTVPV</sequence>
<evidence type="ECO:0000259" key="3">
    <source>
        <dbReference type="Pfam" id="PF12146"/>
    </source>
</evidence>
<organism evidence="4 5">
    <name type="scientific">Gordonia desulfuricans</name>
    <dbReference type="NCBI Taxonomy" id="89051"/>
    <lineage>
        <taxon>Bacteria</taxon>
        <taxon>Bacillati</taxon>
        <taxon>Actinomycetota</taxon>
        <taxon>Actinomycetes</taxon>
        <taxon>Mycobacteriales</taxon>
        <taxon>Gordoniaceae</taxon>
        <taxon>Gordonia</taxon>
    </lineage>
</organism>
<dbReference type="Gene3D" id="3.40.50.1820">
    <property type="entry name" value="alpha/beta hydrolase"/>
    <property type="match status" value="1"/>
</dbReference>
<dbReference type="InterPro" id="IPR050261">
    <property type="entry name" value="FrsA_esterase"/>
</dbReference>
<keyword evidence="5" id="KW-1185">Reference proteome</keyword>
<dbReference type="GO" id="GO:0052689">
    <property type="term" value="F:carboxylic ester hydrolase activity"/>
    <property type="evidence" value="ECO:0007669"/>
    <property type="project" value="UniProtKB-ARBA"/>
</dbReference>
<comment type="caution">
    <text evidence="4">The sequence shown here is derived from an EMBL/GenBank/DDBJ whole genome shotgun (WGS) entry which is preliminary data.</text>
</comment>
<dbReference type="AlphaFoldDB" id="A0A7K3LMS4"/>
<dbReference type="EMBL" id="JAADZU010000009">
    <property type="protein sequence ID" value="NDK88827.1"/>
    <property type="molecule type" value="Genomic_DNA"/>
</dbReference>
<dbReference type="Proteomes" id="UP000466307">
    <property type="component" value="Unassembled WGS sequence"/>
</dbReference>
<evidence type="ECO:0000313" key="4">
    <source>
        <dbReference type="EMBL" id="NDK88827.1"/>
    </source>
</evidence>
<gene>
    <name evidence="4" type="ORF">GYA93_04425</name>
</gene>
<dbReference type="InterPro" id="IPR022742">
    <property type="entry name" value="Hydrolase_4"/>
</dbReference>
<evidence type="ECO:0000256" key="2">
    <source>
        <dbReference type="ARBA" id="ARBA00022801"/>
    </source>
</evidence>
<reference evidence="4 5" key="1">
    <citation type="submission" date="2020-01" db="EMBL/GenBank/DDBJ databases">
        <title>Investigation of new actinobacteria for the biodesulphurisation of diesel fuel.</title>
        <authorList>
            <person name="Athi Narayanan S.M."/>
        </authorList>
    </citation>
    <scope>NUCLEOTIDE SEQUENCE [LARGE SCALE GENOMIC DNA]</scope>
    <source>
        <strain evidence="4 5">213E</strain>
    </source>
</reference>
<dbReference type="RefSeq" id="WP_059036355.1">
    <property type="nucleotide sequence ID" value="NZ_JAADZU010000009.1"/>
</dbReference>
<dbReference type="PANTHER" id="PTHR22946">
    <property type="entry name" value="DIENELACTONE HYDROLASE DOMAIN-CONTAINING PROTEIN-RELATED"/>
    <property type="match status" value="1"/>
</dbReference>